<dbReference type="CDD" id="cd09030">
    <property type="entry name" value="DUF1425"/>
    <property type="match status" value="1"/>
</dbReference>
<accession>A0A379CBV9</accession>
<reference evidence="1 2" key="1">
    <citation type="submission" date="2018-06" db="EMBL/GenBank/DDBJ databases">
        <authorList>
            <consortium name="Pathogen Informatics"/>
            <person name="Doyle S."/>
        </authorList>
    </citation>
    <scope>NUCLEOTIDE SEQUENCE [LARGE SCALE GENOMIC DNA]</scope>
    <source>
        <strain evidence="1 2">NCTC12872</strain>
    </source>
</reference>
<dbReference type="InterPro" id="IPR038483">
    <property type="entry name" value="YcfL-like_sf"/>
</dbReference>
<evidence type="ECO:0000313" key="2">
    <source>
        <dbReference type="Proteomes" id="UP000255417"/>
    </source>
</evidence>
<dbReference type="OrthoDB" id="5690781at2"/>
<dbReference type="Pfam" id="PF07233">
    <property type="entry name" value="DUF1425"/>
    <property type="match status" value="1"/>
</dbReference>
<dbReference type="InterPro" id="IPR010824">
    <property type="entry name" value="DUF1425"/>
</dbReference>
<dbReference type="RefSeq" id="WP_115315693.1">
    <property type="nucleotide sequence ID" value="NZ_LWIF01000001.1"/>
</dbReference>
<dbReference type="PROSITE" id="PS51257">
    <property type="entry name" value="PROKAR_LIPOPROTEIN"/>
    <property type="match status" value="1"/>
</dbReference>
<evidence type="ECO:0000313" key="1">
    <source>
        <dbReference type="EMBL" id="SUB59205.1"/>
    </source>
</evidence>
<proteinExistence type="predicted"/>
<gene>
    <name evidence="1" type="ORF">NCTC12872_01184</name>
</gene>
<keyword evidence="1" id="KW-0449">Lipoprotein</keyword>
<dbReference type="AlphaFoldDB" id="A0A379CBV9"/>
<name>A0A379CBV9_9PAST</name>
<sequence length="116" mass="13481">MKKIIITVFAILLSGCINRSGSLIEVSTKPLVNIDENIASMIEVEAKPEQVLMQNLTAKQIKMSYKFFWFDEKGTSQLNDTKWHKLTLEPHQAQQLLVEKPNQQSYNYRIYLRHKG</sequence>
<dbReference type="Proteomes" id="UP000255417">
    <property type="component" value="Unassembled WGS sequence"/>
</dbReference>
<dbReference type="Gene3D" id="2.60.40.3230">
    <property type="match status" value="1"/>
</dbReference>
<dbReference type="EMBL" id="UGTA01000001">
    <property type="protein sequence ID" value="SUB59205.1"/>
    <property type="molecule type" value="Genomic_DNA"/>
</dbReference>
<protein>
    <submittedName>
        <fullName evidence="1">Predicted periplasmic lipoprotein</fullName>
    </submittedName>
</protein>
<organism evidence="1 2">
    <name type="scientific">Phocoenobacter uteri</name>
    <dbReference type="NCBI Taxonomy" id="146806"/>
    <lineage>
        <taxon>Bacteria</taxon>
        <taxon>Pseudomonadati</taxon>
        <taxon>Pseudomonadota</taxon>
        <taxon>Gammaproteobacteria</taxon>
        <taxon>Pasteurellales</taxon>
        <taxon>Pasteurellaceae</taxon>
        <taxon>Phocoenobacter</taxon>
    </lineage>
</organism>
<keyword evidence="2" id="KW-1185">Reference proteome</keyword>